<name>A0ABD1MFR9_9FABA</name>
<feature type="transmembrane region" description="Helical" evidence="1">
    <location>
        <begin position="67"/>
        <end position="84"/>
    </location>
</feature>
<gene>
    <name evidence="2" type="ORF">Fmac_015857</name>
</gene>
<dbReference type="Proteomes" id="UP001603857">
    <property type="component" value="Unassembled WGS sequence"/>
</dbReference>
<evidence type="ECO:0000313" key="2">
    <source>
        <dbReference type="EMBL" id="KAL2334644.1"/>
    </source>
</evidence>
<keyword evidence="1" id="KW-0812">Transmembrane</keyword>
<evidence type="ECO:0000256" key="1">
    <source>
        <dbReference type="SAM" id="Phobius"/>
    </source>
</evidence>
<organism evidence="2 3">
    <name type="scientific">Flemingia macrophylla</name>
    <dbReference type="NCBI Taxonomy" id="520843"/>
    <lineage>
        <taxon>Eukaryota</taxon>
        <taxon>Viridiplantae</taxon>
        <taxon>Streptophyta</taxon>
        <taxon>Embryophyta</taxon>
        <taxon>Tracheophyta</taxon>
        <taxon>Spermatophyta</taxon>
        <taxon>Magnoliopsida</taxon>
        <taxon>eudicotyledons</taxon>
        <taxon>Gunneridae</taxon>
        <taxon>Pentapetalae</taxon>
        <taxon>rosids</taxon>
        <taxon>fabids</taxon>
        <taxon>Fabales</taxon>
        <taxon>Fabaceae</taxon>
        <taxon>Papilionoideae</taxon>
        <taxon>50 kb inversion clade</taxon>
        <taxon>NPAAA clade</taxon>
        <taxon>indigoferoid/millettioid clade</taxon>
        <taxon>Phaseoleae</taxon>
        <taxon>Flemingia</taxon>
    </lineage>
</organism>
<comment type="caution">
    <text evidence="2">The sequence shown here is derived from an EMBL/GenBank/DDBJ whole genome shotgun (WGS) entry which is preliminary data.</text>
</comment>
<accession>A0ABD1MFR9</accession>
<keyword evidence="1" id="KW-1133">Transmembrane helix</keyword>
<keyword evidence="1" id="KW-0472">Membrane</keyword>
<dbReference type="AlphaFoldDB" id="A0ABD1MFR9"/>
<evidence type="ECO:0000313" key="3">
    <source>
        <dbReference type="Proteomes" id="UP001603857"/>
    </source>
</evidence>
<dbReference type="EMBL" id="JBGMDY010000005">
    <property type="protein sequence ID" value="KAL2334644.1"/>
    <property type="molecule type" value="Genomic_DNA"/>
</dbReference>
<proteinExistence type="predicted"/>
<protein>
    <submittedName>
        <fullName evidence="2">Uncharacterized protein</fullName>
    </submittedName>
</protein>
<sequence length="89" mass="10493">MLFFYSGTCISLIIQGGRIIKTEVKFEELLGGIHVKAAMTKLSKSDRVDESHYKTFRIILWLPFQRCTYPNVLVFFFFFFFFFGNKCVD</sequence>
<reference evidence="2 3" key="1">
    <citation type="submission" date="2024-08" db="EMBL/GenBank/DDBJ databases">
        <title>Insights into the chromosomal genome structure of Flemingia macrophylla.</title>
        <authorList>
            <person name="Ding Y."/>
            <person name="Zhao Y."/>
            <person name="Bi W."/>
            <person name="Wu M."/>
            <person name="Zhao G."/>
            <person name="Gong Y."/>
            <person name="Li W."/>
            <person name="Zhang P."/>
        </authorList>
    </citation>
    <scope>NUCLEOTIDE SEQUENCE [LARGE SCALE GENOMIC DNA]</scope>
    <source>
        <strain evidence="2">DYQJB</strain>
        <tissue evidence="2">Leaf</tissue>
    </source>
</reference>
<keyword evidence="3" id="KW-1185">Reference proteome</keyword>